<reference evidence="2 3" key="1">
    <citation type="submission" date="2018-05" db="EMBL/GenBank/DDBJ databases">
        <title>Marinilabilia rubrum sp. nov., isolated from saltern sediment.</title>
        <authorList>
            <person name="Zhang R."/>
        </authorList>
    </citation>
    <scope>NUCLEOTIDE SEQUENCE [LARGE SCALE GENOMIC DNA]</scope>
    <source>
        <strain evidence="2 3">WTE16</strain>
    </source>
</reference>
<keyword evidence="1" id="KW-1133">Transmembrane helix</keyword>
<evidence type="ECO:0000313" key="2">
    <source>
        <dbReference type="EMBL" id="PWD98557.1"/>
    </source>
</evidence>
<keyword evidence="3" id="KW-1185">Reference proteome</keyword>
<proteinExistence type="predicted"/>
<evidence type="ECO:0000313" key="3">
    <source>
        <dbReference type="Proteomes" id="UP000244956"/>
    </source>
</evidence>
<feature type="transmembrane region" description="Helical" evidence="1">
    <location>
        <begin position="12"/>
        <end position="35"/>
    </location>
</feature>
<dbReference type="InterPro" id="IPR021215">
    <property type="entry name" value="DUF2752"/>
</dbReference>
<dbReference type="RefSeq" id="WP_109265310.1">
    <property type="nucleotide sequence ID" value="NZ_QEWP01000013.1"/>
</dbReference>
<gene>
    <name evidence="2" type="ORF">DDZ16_15075</name>
</gene>
<accession>A0A2U2B665</accession>
<dbReference type="Pfam" id="PF10825">
    <property type="entry name" value="DUF2752"/>
    <property type="match status" value="1"/>
</dbReference>
<dbReference type="AlphaFoldDB" id="A0A2U2B665"/>
<evidence type="ECO:0000256" key="1">
    <source>
        <dbReference type="SAM" id="Phobius"/>
    </source>
</evidence>
<dbReference type="EMBL" id="QEWP01000013">
    <property type="protein sequence ID" value="PWD98557.1"/>
    <property type="molecule type" value="Genomic_DNA"/>
</dbReference>
<organism evidence="2 3">
    <name type="scientific">Marinilabilia rubra</name>
    <dbReference type="NCBI Taxonomy" id="2162893"/>
    <lineage>
        <taxon>Bacteria</taxon>
        <taxon>Pseudomonadati</taxon>
        <taxon>Bacteroidota</taxon>
        <taxon>Bacteroidia</taxon>
        <taxon>Marinilabiliales</taxon>
        <taxon>Marinilabiliaceae</taxon>
        <taxon>Marinilabilia</taxon>
    </lineage>
</organism>
<keyword evidence="1" id="KW-0812">Transmembrane</keyword>
<feature type="transmembrane region" description="Helical" evidence="1">
    <location>
        <begin position="63"/>
        <end position="82"/>
    </location>
</feature>
<comment type="caution">
    <text evidence="2">The sequence shown here is derived from an EMBL/GenBank/DDBJ whole genome shotgun (WGS) entry which is preliminary data.</text>
</comment>
<dbReference type="OrthoDB" id="1525013at2"/>
<keyword evidence="1" id="KW-0472">Membrane</keyword>
<protein>
    <submittedName>
        <fullName evidence="2">DUF2752 domain-containing protein</fullName>
    </submittedName>
</protein>
<sequence>MKYNFQRKHLEAFFWIVAILLLAFTNPGGAGHWSLCPIQNMGWDFCPGCGLGHSISWLFRGQFATSLSCHPLGIPAVFILLARSFTLLKSDIHIEHKFNLKHKWNAFIK</sequence>
<dbReference type="Proteomes" id="UP000244956">
    <property type="component" value="Unassembled WGS sequence"/>
</dbReference>
<name>A0A2U2B665_9BACT</name>